<protein>
    <submittedName>
        <fullName evidence="3">Uncharacterized protein</fullName>
    </submittedName>
</protein>
<dbReference type="Proteomes" id="UP001367316">
    <property type="component" value="Unassembled WGS sequence"/>
</dbReference>
<keyword evidence="2" id="KW-0812">Transmembrane</keyword>
<comment type="caution">
    <text evidence="3">The sequence shown here is derived from an EMBL/GenBank/DDBJ whole genome shotgun (WGS) entry which is preliminary data.</text>
</comment>
<feature type="compositionally biased region" description="Polar residues" evidence="1">
    <location>
        <begin position="245"/>
        <end position="271"/>
    </location>
</feature>
<proteinExistence type="predicted"/>
<evidence type="ECO:0000256" key="2">
    <source>
        <dbReference type="SAM" id="Phobius"/>
    </source>
</evidence>
<organism evidence="3 4">
    <name type="scientific">Phyllosticta paracitricarpa</name>
    <dbReference type="NCBI Taxonomy" id="2016321"/>
    <lineage>
        <taxon>Eukaryota</taxon>
        <taxon>Fungi</taxon>
        <taxon>Dikarya</taxon>
        <taxon>Ascomycota</taxon>
        <taxon>Pezizomycotina</taxon>
        <taxon>Dothideomycetes</taxon>
        <taxon>Dothideomycetes incertae sedis</taxon>
        <taxon>Botryosphaeriales</taxon>
        <taxon>Phyllostictaceae</taxon>
        <taxon>Phyllosticta</taxon>
    </lineage>
</organism>
<accession>A0ABR1N542</accession>
<feature type="region of interest" description="Disordered" evidence="1">
    <location>
        <begin position="237"/>
        <end position="271"/>
    </location>
</feature>
<keyword evidence="2" id="KW-1133">Transmembrane helix</keyword>
<dbReference type="EMBL" id="JBBPBF010000025">
    <property type="protein sequence ID" value="KAK7609144.1"/>
    <property type="molecule type" value="Genomic_DNA"/>
</dbReference>
<keyword evidence="2" id="KW-0472">Membrane</keyword>
<name>A0ABR1N542_9PEZI</name>
<evidence type="ECO:0000313" key="3">
    <source>
        <dbReference type="EMBL" id="KAK7609144.1"/>
    </source>
</evidence>
<gene>
    <name evidence="3" type="ORF">JOL62DRAFT_191235</name>
</gene>
<evidence type="ECO:0000313" key="4">
    <source>
        <dbReference type="Proteomes" id="UP001367316"/>
    </source>
</evidence>
<evidence type="ECO:0000256" key="1">
    <source>
        <dbReference type="SAM" id="MobiDB-lite"/>
    </source>
</evidence>
<keyword evidence="4" id="KW-1185">Reference proteome</keyword>
<feature type="transmembrane region" description="Helical" evidence="2">
    <location>
        <begin position="98"/>
        <end position="118"/>
    </location>
</feature>
<sequence>MNRNRYSRYDEDAYRLPEGMTRVGYDADEQKYIFRDRSGNEWASRSGEAYGKLERIGWDGGRLLKTSPTFSSGKAPATDFSEILGADDDKVRCHERRLFLLSFCCFGRFVSEIFLGLLSHSCHFVRRVRCQGCVSSLASIVSPAPLTCPTFPAHGTTSYLRCNKRLRNGSLVLGTWVVFDTWISRHVIPLPLLPSVHSIIVSSSLTTRTQASTGDTKKKRRLNPFLLLSPILTMRSKMKARRDSNASSSTMRSPTSTISTVDGERSPTSPN</sequence>
<reference evidence="3 4" key="1">
    <citation type="submission" date="2024-04" db="EMBL/GenBank/DDBJ databases">
        <title>Phyllosticta paracitricarpa is synonymous to the EU quarantine fungus P. citricarpa based on phylogenomic analyses.</title>
        <authorList>
            <consortium name="Lawrence Berkeley National Laboratory"/>
            <person name="Van ingen-buijs V.A."/>
            <person name="Van westerhoven A.C."/>
            <person name="Haridas S."/>
            <person name="Skiadas P."/>
            <person name="Martin F."/>
            <person name="Groenewald J.Z."/>
            <person name="Crous P.W."/>
            <person name="Seidl M.F."/>
        </authorList>
    </citation>
    <scope>NUCLEOTIDE SEQUENCE [LARGE SCALE GENOMIC DNA]</scope>
    <source>
        <strain evidence="3 4">CBS 141358</strain>
    </source>
</reference>